<gene>
    <name evidence="2" type="ORF">I8D64_15495</name>
</gene>
<evidence type="ECO:0000313" key="3">
    <source>
        <dbReference type="Proteomes" id="UP000612352"/>
    </source>
</evidence>
<comment type="caution">
    <text evidence="2">The sequence shown here is derived from an EMBL/GenBank/DDBJ whole genome shotgun (WGS) entry which is preliminary data.</text>
</comment>
<dbReference type="EMBL" id="JAEDAJ010000013">
    <property type="protein sequence ID" value="MBK0332806.1"/>
    <property type="molecule type" value="Genomic_DNA"/>
</dbReference>
<keyword evidence="3" id="KW-1185">Reference proteome</keyword>
<organism evidence="2 3">
    <name type="scientific">Brachybacterium halotolerans</name>
    <dbReference type="NCBI Taxonomy" id="2795215"/>
    <lineage>
        <taxon>Bacteria</taxon>
        <taxon>Bacillati</taxon>
        <taxon>Actinomycetota</taxon>
        <taxon>Actinomycetes</taxon>
        <taxon>Micrococcales</taxon>
        <taxon>Dermabacteraceae</taxon>
        <taxon>Brachybacterium</taxon>
    </lineage>
</organism>
<protein>
    <submittedName>
        <fullName evidence="2">Uncharacterized protein</fullName>
    </submittedName>
</protein>
<proteinExistence type="predicted"/>
<evidence type="ECO:0000313" key="2">
    <source>
        <dbReference type="EMBL" id="MBK0332806.1"/>
    </source>
</evidence>
<accession>A0ABS1BDS9</accession>
<name>A0ABS1BDS9_9MICO</name>
<sequence>MTPFIVRELETAWHQHLATTARAAQLPSAADDGQDVNPGASQAQPQKKSAPLGDPPF</sequence>
<feature type="region of interest" description="Disordered" evidence="1">
    <location>
        <begin position="23"/>
        <end position="57"/>
    </location>
</feature>
<dbReference type="Proteomes" id="UP000612352">
    <property type="component" value="Unassembled WGS sequence"/>
</dbReference>
<evidence type="ECO:0000256" key="1">
    <source>
        <dbReference type="SAM" id="MobiDB-lite"/>
    </source>
</evidence>
<reference evidence="2 3" key="1">
    <citation type="submission" date="2020-12" db="EMBL/GenBank/DDBJ databases">
        <title>Brachybacterium sp. MASK1Z-5, whole genome shotgun sequence.</title>
        <authorList>
            <person name="Tuo L."/>
        </authorList>
    </citation>
    <scope>NUCLEOTIDE SEQUENCE [LARGE SCALE GENOMIC DNA]</scope>
    <source>
        <strain evidence="2 3">MASK1Z-5</strain>
    </source>
</reference>